<evidence type="ECO:0000256" key="1">
    <source>
        <dbReference type="ARBA" id="ARBA00004123"/>
    </source>
</evidence>
<reference evidence="7" key="1">
    <citation type="journal article" date="2022" name="Plant J.">
        <title>Strategies of tolerance reflected in two North American maple genomes.</title>
        <authorList>
            <person name="McEvoy S.L."/>
            <person name="Sezen U.U."/>
            <person name="Trouern-Trend A."/>
            <person name="McMahon S.M."/>
            <person name="Schaberg P.G."/>
            <person name="Yang J."/>
            <person name="Wegrzyn J.L."/>
            <person name="Swenson N.G."/>
        </authorList>
    </citation>
    <scope>NUCLEOTIDE SEQUENCE</scope>
    <source>
        <strain evidence="7">NS2018</strain>
    </source>
</reference>
<comment type="subcellular location">
    <subcellularLocation>
        <location evidence="1">Nucleus</location>
    </subcellularLocation>
</comment>
<keyword evidence="8" id="KW-1185">Reference proteome</keyword>
<gene>
    <name evidence="7" type="ORF">LWI29_005943</name>
</gene>
<name>A0AA39SCU7_ACESA</name>
<feature type="domain" description="TF-B3" evidence="6">
    <location>
        <begin position="117"/>
        <end position="217"/>
    </location>
</feature>
<dbReference type="AlphaFoldDB" id="A0AA39SCU7"/>
<dbReference type="SUPFAM" id="SSF101936">
    <property type="entry name" value="DNA-binding pseudobarrel domain"/>
    <property type="match status" value="1"/>
</dbReference>
<dbReference type="Pfam" id="PF02362">
    <property type="entry name" value="B3"/>
    <property type="match status" value="1"/>
</dbReference>
<dbReference type="InterPro" id="IPR003340">
    <property type="entry name" value="B3_DNA-bd"/>
</dbReference>
<protein>
    <recommendedName>
        <fullName evidence="6">TF-B3 domain-containing protein</fullName>
    </recommendedName>
</protein>
<evidence type="ECO:0000313" key="7">
    <source>
        <dbReference type="EMBL" id="KAK0595366.1"/>
    </source>
</evidence>
<dbReference type="Gene3D" id="2.40.330.10">
    <property type="entry name" value="DNA-binding pseudobarrel domain"/>
    <property type="match status" value="1"/>
</dbReference>
<dbReference type="CDD" id="cd10017">
    <property type="entry name" value="B3_DNA"/>
    <property type="match status" value="1"/>
</dbReference>
<keyword evidence="5" id="KW-0539">Nucleus</keyword>
<accession>A0AA39SCU7</accession>
<evidence type="ECO:0000259" key="6">
    <source>
        <dbReference type="PROSITE" id="PS50863"/>
    </source>
</evidence>
<dbReference type="Proteomes" id="UP001168877">
    <property type="component" value="Unassembled WGS sequence"/>
</dbReference>
<sequence length="230" mass="26286">MAKKADWSGLDDLALDEITGRMTLYRDFAALRMVCTSWRSSLQNFKFKCRMPWLMLPPKKGSNLYEFFIFPQVEEQVLQGGMITQQHLAIPESDIFPQVEGGITQHRLHLFDLPRIVIFSKFLTETDIKARLTVPTDALEHINIPEGDNNVYLFPNDSNGAQWPFRLNGRPRTAFTTGWLDFVRAKELQIGDTVTFSKLEDEDEAGGAPQYRIHATRVITLMGVHIEADL</sequence>
<dbReference type="GO" id="GO:0003677">
    <property type="term" value="F:DNA binding"/>
    <property type="evidence" value="ECO:0007669"/>
    <property type="project" value="UniProtKB-KW"/>
</dbReference>
<evidence type="ECO:0000256" key="4">
    <source>
        <dbReference type="ARBA" id="ARBA00023163"/>
    </source>
</evidence>
<dbReference type="PROSITE" id="PS50863">
    <property type="entry name" value="B3"/>
    <property type="match status" value="1"/>
</dbReference>
<dbReference type="EMBL" id="JAUESC010000004">
    <property type="protein sequence ID" value="KAK0595366.1"/>
    <property type="molecule type" value="Genomic_DNA"/>
</dbReference>
<evidence type="ECO:0000313" key="8">
    <source>
        <dbReference type="Proteomes" id="UP001168877"/>
    </source>
</evidence>
<dbReference type="SMART" id="SM01019">
    <property type="entry name" value="B3"/>
    <property type="match status" value="1"/>
</dbReference>
<comment type="caution">
    <text evidence="7">The sequence shown here is derived from an EMBL/GenBank/DDBJ whole genome shotgun (WGS) entry which is preliminary data.</text>
</comment>
<evidence type="ECO:0000256" key="3">
    <source>
        <dbReference type="ARBA" id="ARBA00023125"/>
    </source>
</evidence>
<keyword evidence="3" id="KW-0238">DNA-binding</keyword>
<proteinExistence type="predicted"/>
<evidence type="ECO:0000256" key="2">
    <source>
        <dbReference type="ARBA" id="ARBA00023015"/>
    </source>
</evidence>
<evidence type="ECO:0000256" key="5">
    <source>
        <dbReference type="ARBA" id="ARBA00023242"/>
    </source>
</evidence>
<dbReference type="GO" id="GO:0005634">
    <property type="term" value="C:nucleus"/>
    <property type="evidence" value="ECO:0007669"/>
    <property type="project" value="UniProtKB-SubCell"/>
</dbReference>
<dbReference type="InterPro" id="IPR015300">
    <property type="entry name" value="DNA-bd_pseudobarrel_sf"/>
</dbReference>
<reference evidence="7" key="2">
    <citation type="submission" date="2023-06" db="EMBL/GenBank/DDBJ databases">
        <authorList>
            <person name="Swenson N.G."/>
            <person name="Wegrzyn J.L."/>
            <person name="Mcevoy S.L."/>
        </authorList>
    </citation>
    <scope>NUCLEOTIDE SEQUENCE</scope>
    <source>
        <strain evidence="7">NS2018</strain>
        <tissue evidence="7">Leaf</tissue>
    </source>
</reference>
<organism evidence="7 8">
    <name type="scientific">Acer saccharum</name>
    <name type="common">Sugar maple</name>
    <dbReference type="NCBI Taxonomy" id="4024"/>
    <lineage>
        <taxon>Eukaryota</taxon>
        <taxon>Viridiplantae</taxon>
        <taxon>Streptophyta</taxon>
        <taxon>Embryophyta</taxon>
        <taxon>Tracheophyta</taxon>
        <taxon>Spermatophyta</taxon>
        <taxon>Magnoliopsida</taxon>
        <taxon>eudicotyledons</taxon>
        <taxon>Gunneridae</taxon>
        <taxon>Pentapetalae</taxon>
        <taxon>rosids</taxon>
        <taxon>malvids</taxon>
        <taxon>Sapindales</taxon>
        <taxon>Sapindaceae</taxon>
        <taxon>Hippocastanoideae</taxon>
        <taxon>Acereae</taxon>
        <taxon>Acer</taxon>
    </lineage>
</organism>
<keyword evidence="2" id="KW-0805">Transcription regulation</keyword>
<keyword evidence="4" id="KW-0804">Transcription</keyword>